<accession>A0A7S2LIT6</accession>
<reference evidence="2" key="1">
    <citation type="submission" date="2021-01" db="EMBL/GenBank/DDBJ databases">
        <authorList>
            <person name="Corre E."/>
            <person name="Pelletier E."/>
            <person name="Niang G."/>
            <person name="Scheremetjew M."/>
            <person name="Finn R."/>
            <person name="Kale V."/>
            <person name="Holt S."/>
            <person name="Cochrane G."/>
            <person name="Meng A."/>
            <person name="Brown T."/>
            <person name="Cohen L."/>
        </authorList>
    </citation>
    <scope>NUCLEOTIDE SEQUENCE</scope>
    <source>
        <strain evidence="2">B650</strain>
    </source>
</reference>
<evidence type="ECO:0000313" key="2">
    <source>
        <dbReference type="EMBL" id="CAD9606433.1"/>
    </source>
</evidence>
<gene>
    <name evidence="2" type="ORF">LDAN0321_LOCUS18453</name>
</gene>
<sequence length="192" mass="22326">MTTKTLSPHSPPFYPRSVEPIMCDGIPQLTLDTHTTIQNMNDDAIALFPPTEEEISEMQAVDYFTEILAFCEYLEQLEEEMRGFKHFGQRFEARRRAGLPNPKVHSKSFRARAAQNLPPPTLKHDIKINEDTNDLIKYDSRAIKMGHKYDAMQHQKLMNTHKNNRGRFDGKKSARSFRPLHQPTGSRQSYWH</sequence>
<feature type="region of interest" description="Disordered" evidence="1">
    <location>
        <begin position="159"/>
        <end position="192"/>
    </location>
</feature>
<dbReference type="AlphaFoldDB" id="A0A7S2LIT6"/>
<feature type="compositionally biased region" description="Polar residues" evidence="1">
    <location>
        <begin position="183"/>
        <end position="192"/>
    </location>
</feature>
<proteinExistence type="predicted"/>
<organism evidence="2">
    <name type="scientific">Leptocylindrus danicus</name>
    <dbReference type="NCBI Taxonomy" id="163516"/>
    <lineage>
        <taxon>Eukaryota</taxon>
        <taxon>Sar</taxon>
        <taxon>Stramenopiles</taxon>
        <taxon>Ochrophyta</taxon>
        <taxon>Bacillariophyta</taxon>
        <taxon>Coscinodiscophyceae</taxon>
        <taxon>Chaetocerotophycidae</taxon>
        <taxon>Leptocylindrales</taxon>
        <taxon>Leptocylindraceae</taxon>
        <taxon>Leptocylindrus</taxon>
    </lineage>
</organism>
<name>A0A7S2LIT6_9STRA</name>
<dbReference type="EMBL" id="HBGY01029722">
    <property type="protein sequence ID" value="CAD9606433.1"/>
    <property type="molecule type" value="Transcribed_RNA"/>
</dbReference>
<evidence type="ECO:0000256" key="1">
    <source>
        <dbReference type="SAM" id="MobiDB-lite"/>
    </source>
</evidence>
<protein>
    <submittedName>
        <fullName evidence="2">Uncharacterized protein</fullName>
    </submittedName>
</protein>